<feature type="active site" evidence="4">
    <location>
        <position position="40"/>
    </location>
</feature>
<feature type="coiled-coil region" evidence="5">
    <location>
        <begin position="276"/>
        <end position="322"/>
    </location>
</feature>
<dbReference type="GO" id="GO:0005737">
    <property type="term" value="C:cytoplasm"/>
    <property type="evidence" value="ECO:0007669"/>
    <property type="project" value="InterPro"/>
</dbReference>
<evidence type="ECO:0000256" key="2">
    <source>
        <dbReference type="ARBA" id="ARBA00039140"/>
    </source>
</evidence>
<dbReference type="CDD" id="cd16433">
    <property type="entry name" value="CheB"/>
    <property type="match status" value="1"/>
</dbReference>
<accession>A0A9E8MYB8</accession>
<dbReference type="GO" id="GO:0008984">
    <property type="term" value="F:protein-glutamate methylesterase activity"/>
    <property type="evidence" value="ECO:0007669"/>
    <property type="project" value="UniProtKB-EC"/>
</dbReference>
<comment type="catalytic activity">
    <reaction evidence="3">
        <text>[protein]-L-glutamate 5-O-methyl ester + H2O = L-glutamyl-[protein] + methanol + H(+)</text>
        <dbReference type="Rhea" id="RHEA:23236"/>
        <dbReference type="Rhea" id="RHEA-COMP:10208"/>
        <dbReference type="Rhea" id="RHEA-COMP:10311"/>
        <dbReference type="ChEBI" id="CHEBI:15377"/>
        <dbReference type="ChEBI" id="CHEBI:15378"/>
        <dbReference type="ChEBI" id="CHEBI:17790"/>
        <dbReference type="ChEBI" id="CHEBI:29973"/>
        <dbReference type="ChEBI" id="CHEBI:82795"/>
        <dbReference type="EC" id="3.1.1.61"/>
    </reaction>
</comment>
<feature type="active site" evidence="4">
    <location>
        <position position="13"/>
    </location>
</feature>
<dbReference type="Pfam" id="PF01339">
    <property type="entry name" value="CheB_methylest"/>
    <property type="match status" value="1"/>
</dbReference>
<dbReference type="PANTHER" id="PTHR42872:SF6">
    <property type="entry name" value="PROTEIN-GLUTAMATE METHYLESTERASE_PROTEIN-GLUTAMINE GLUTAMINASE"/>
    <property type="match status" value="1"/>
</dbReference>
<keyword evidence="8" id="KW-1185">Reference proteome</keyword>
<sequence>MAENFRTFVIGASSGGYRALKKILCDIPTGLNAAFLVVLHSAFNSTNSYASILKKNVDLTVVDAENGMQIEVDTIYFAKPDHHLFISNNKILLSKGPRENLFRPSIDVLFRSAAVAYQNRCIGILLTGRLNDGTNGLDAIQKCGGLTVIENPETAEFSGMPLFAHKTIAIDYVVNPENMAEVIRKIVKEEFPEDKNVPINIVRENDIAMRIKSQISLQDKLGKKVAMSCATYGGPLWKMKNSNPVRYRCHVGHAFTQEALLKSQDASLEEALWVSIRTLEEKKTLLNNMIIEYENKGMKTLAESYNNKIEEVSEHINSIKSALQLND</sequence>
<proteinExistence type="predicted"/>
<dbReference type="PIRSF" id="PIRSF036461">
    <property type="entry name" value="Chmtx_methlestr"/>
    <property type="match status" value="1"/>
</dbReference>
<dbReference type="EMBL" id="CP113088">
    <property type="protein sequence ID" value="WAC03145.1"/>
    <property type="molecule type" value="Genomic_DNA"/>
</dbReference>
<dbReference type="AlphaFoldDB" id="A0A9E8MYB8"/>
<dbReference type="Proteomes" id="UP001164705">
    <property type="component" value="Chromosome"/>
</dbReference>
<name>A0A9E8MYB8_9FLAO</name>
<dbReference type="PROSITE" id="PS50122">
    <property type="entry name" value="CHEB"/>
    <property type="match status" value="1"/>
</dbReference>
<dbReference type="GO" id="GO:0006935">
    <property type="term" value="P:chemotaxis"/>
    <property type="evidence" value="ECO:0007669"/>
    <property type="project" value="UniProtKB-UniRule"/>
</dbReference>
<reference evidence="7" key="1">
    <citation type="submission" date="2022-11" db="EMBL/GenBank/DDBJ databases">
        <title>Lacinutrix neustonica HL-RS19T sp. nov., isolated from the surface microlayer sample of brackish Lake Shihwa.</title>
        <authorList>
            <person name="Choi J.Y."/>
            <person name="Hwang C.Y."/>
        </authorList>
    </citation>
    <scope>NUCLEOTIDE SEQUENCE</scope>
    <source>
        <strain evidence="7">HL-RS19</strain>
    </source>
</reference>
<dbReference type="InterPro" id="IPR000673">
    <property type="entry name" value="Sig_transdc_resp-reg_Me-estase"/>
</dbReference>
<dbReference type="SUPFAM" id="SSF52738">
    <property type="entry name" value="Methylesterase CheB, C-terminal domain"/>
    <property type="match status" value="1"/>
</dbReference>
<evidence type="ECO:0000313" key="7">
    <source>
        <dbReference type="EMBL" id="WAC03145.1"/>
    </source>
</evidence>
<dbReference type="KEGG" id="lnu:N7U66_05910"/>
<evidence type="ECO:0000256" key="3">
    <source>
        <dbReference type="ARBA" id="ARBA00048267"/>
    </source>
</evidence>
<protein>
    <recommendedName>
        <fullName evidence="2">protein-glutamate methylesterase</fullName>
        <ecNumber evidence="2">3.1.1.61</ecNumber>
    </recommendedName>
</protein>
<dbReference type="EC" id="3.1.1.61" evidence="2"/>
<dbReference type="RefSeq" id="WP_267677719.1">
    <property type="nucleotide sequence ID" value="NZ_CP113088.1"/>
</dbReference>
<feature type="domain" description="CheB-type methylesterase" evidence="6">
    <location>
        <begin position="1"/>
        <end position="190"/>
    </location>
</feature>
<evidence type="ECO:0000256" key="1">
    <source>
        <dbReference type="ARBA" id="ARBA00022801"/>
    </source>
</evidence>
<keyword evidence="1 4" id="KW-0378">Hydrolase</keyword>
<evidence type="ECO:0000256" key="5">
    <source>
        <dbReference type="SAM" id="Coils"/>
    </source>
</evidence>
<feature type="active site" evidence="4">
    <location>
        <position position="132"/>
    </location>
</feature>
<keyword evidence="4" id="KW-0145">Chemotaxis</keyword>
<dbReference type="GO" id="GO:0000156">
    <property type="term" value="F:phosphorelay response regulator activity"/>
    <property type="evidence" value="ECO:0007669"/>
    <property type="project" value="InterPro"/>
</dbReference>
<dbReference type="InterPro" id="IPR011247">
    <property type="entry name" value="Chemotax_prot-Glu_Me-esterase"/>
</dbReference>
<evidence type="ECO:0000259" key="6">
    <source>
        <dbReference type="PROSITE" id="PS50122"/>
    </source>
</evidence>
<dbReference type="Gene3D" id="3.40.50.180">
    <property type="entry name" value="Methylesterase CheB, C-terminal domain"/>
    <property type="match status" value="1"/>
</dbReference>
<dbReference type="InterPro" id="IPR035909">
    <property type="entry name" value="CheB_C"/>
</dbReference>
<keyword evidence="5" id="KW-0175">Coiled coil</keyword>
<organism evidence="7 8">
    <name type="scientific">Lacinutrix neustonica</name>
    <dbReference type="NCBI Taxonomy" id="2980107"/>
    <lineage>
        <taxon>Bacteria</taxon>
        <taxon>Pseudomonadati</taxon>
        <taxon>Bacteroidota</taxon>
        <taxon>Flavobacteriia</taxon>
        <taxon>Flavobacteriales</taxon>
        <taxon>Flavobacteriaceae</taxon>
        <taxon>Lacinutrix</taxon>
    </lineage>
</organism>
<evidence type="ECO:0000256" key="4">
    <source>
        <dbReference type="PROSITE-ProRule" id="PRU00050"/>
    </source>
</evidence>
<dbReference type="PANTHER" id="PTHR42872">
    <property type="entry name" value="PROTEIN-GLUTAMATE METHYLESTERASE/PROTEIN-GLUTAMINE GLUTAMINASE"/>
    <property type="match status" value="1"/>
</dbReference>
<evidence type="ECO:0000313" key="8">
    <source>
        <dbReference type="Proteomes" id="UP001164705"/>
    </source>
</evidence>
<gene>
    <name evidence="7" type="ORF">N7U66_05910</name>
</gene>